<keyword evidence="4" id="KW-0067">ATP-binding</keyword>
<dbReference type="InterPro" id="IPR032672">
    <property type="entry name" value="TmcA/NAT10/Kre33"/>
</dbReference>
<keyword evidence="1 8" id="KW-0808">Transferase</keyword>
<accession>E9CQC1</accession>
<keyword evidence="5" id="KW-0012">Acyltransferase</keyword>
<protein>
    <submittedName>
        <fullName evidence="8">Putative elongator methionine tRNA acetyltransferase</fullName>
    </submittedName>
</protein>
<dbReference type="PANTHER" id="PTHR10925">
    <property type="entry name" value="N-ACETYLTRANSFERASE 10"/>
    <property type="match status" value="1"/>
</dbReference>
<dbReference type="HOGENOM" id="CLU_081852_0_0_6"/>
<reference evidence="9" key="1">
    <citation type="journal article" date="2011" name="Genome Biol. Evol.">
        <title>Massive genomic decay in Serratia symbiotica, a recently evolved symbiont of aphids.</title>
        <authorList>
            <person name="Burke G.R."/>
            <person name="Moran N.A."/>
        </authorList>
    </citation>
    <scope>NUCLEOTIDE SEQUENCE [LARGE SCALE GENOMIC DNA]</scope>
    <source>
        <strain evidence="9">Tucson</strain>
    </source>
</reference>
<dbReference type="CDD" id="cd04301">
    <property type="entry name" value="NAT_SF"/>
    <property type="match status" value="1"/>
</dbReference>
<evidence type="ECO:0000313" key="9">
    <source>
        <dbReference type="Proteomes" id="UP000013568"/>
    </source>
</evidence>
<dbReference type="AlphaFoldDB" id="E9CQC1"/>
<evidence type="ECO:0000256" key="4">
    <source>
        <dbReference type="ARBA" id="ARBA00022840"/>
    </source>
</evidence>
<evidence type="ECO:0000256" key="3">
    <source>
        <dbReference type="ARBA" id="ARBA00022741"/>
    </source>
</evidence>
<dbReference type="Gene3D" id="3.40.50.300">
    <property type="entry name" value="P-loop containing nucleotide triphosphate hydrolases"/>
    <property type="match status" value="1"/>
</dbReference>
<sequence>MQQLVSYFHRVLLTTTVQGYEGSGRGFLLKFCAGLPAFRSLSLQQPMRWAQDDSLERVINNALLFNELPEWQATKQEISVSQVEQRELCADPQRLRRFYALLSSAHYRTSPLDLRRLMDAPGMHFALAQMAQEVVGALWLVDEGGLNAELAHGVWAGRRRPRGNLVAQSLAAHGGQWWAPMLHSRRITRIAVLPALRRQGIARRLIAQQRQQVQG</sequence>
<evidence type="ECO:0000259" key="7">
    <source>
        <dbReference type="Pfam" id="PF13718"/>
    </source>
</evidence>
<evidence type="ECO:0000259" key="6">
    <source>
        <dbReference type="Pfam" id="PF05127"/>
    </source>
</evidence>
<dbReference type="GO" id="GO:0002101">
    <property type="term" value="P:tRNA wobble cytosine modification"/>
    <property type="evidence" value="ECO:0007669"/>
    <property type="project" value="TreeGrafter"/>
</dbReference>
<dbReference type="GO" id="GO:0051392">
    <property type="term" value="F:tRNA cytidine N4-acetyltransferase activity"/>
    <property type="evidence" value="ECO:0007669"/>
    <property type="project" value="TreeGrafter"/>
</dbReference>
<dbReference type="InterPro" id="IPR000182">
    <property type="entry name" value="GNAT_dom"/>
</dbReference>
<feature type="domain" description="TcmA/NAT10 helicase" evidence="6">
    <location>
        <begin position="1"/>
        <end position="66"/>
    </location>
</feature>
<dbReference type="InterPro" id="IPR027417">
    <property type="entry name" value="P-loop_NTPase"/>
</dbReference>
<name>E9CQC1_9GAMM</name>
<proteinExistence type="predicted"/>
<dbReference type="GO" id="GO:0051391">
    <property type="term" value="P:tRNA acetylation"/>
    <property type="evidence" value="ECO:0007669"/>
    <property type="project" value="TreeGrafter"/>
</dbReference>
<dbReference type="GO" id="GO:1990883">
    <property type="term" value="F:18S rRNA cytidine N-acetyltransferase activity"/>
    <property type="evidence" value="ECO:0007669"/>
    <property type="project" value="TreeGrafter"/>
</dbReference>
<dbReference type="Pfam" id="PF05127">
    <property type="entry name" value="NAT10_TcmA_helicase"/>
    <property type="match status" value="1"/>
</dbReference>
<evidence type="ECO:0000313" key="8">
    <source>
        <dbReference type="EMBL" id="EFW11249.1"/>
    </source>
</evidence>
<keyword evidence="9" id="KW-1185">Reference proteome</keyword>
<feature type="non-terminal residue" evidence="8">
    <location>
        <position position="215"/>
    </location>
</feature>
<dbReference type="Proteomes" id="UP000013568">
    <property type="component" value="Unassembled WGS sequence"/>
</dbReference>
<dbReference type="InterPro" id="IPR016181">
    <property type="entry name" value="Acyl_CoA_acyltransferase"/>
</dbReference>
<dbReference type="EMBL" id="GL636214">
    <property type="protein sequence ID" value="EFW11249.1"/>
    <property type="molecule type" value="Genomic_DNA"/>
</dbReference>
<keyword evidence="2" id="KW-0819">tRNA processing</keyword>
<dbReference type="GO" id="GO:0005524">
    <property type="term" value="F:ATP binding"/>
    <property type="evidence" value="ECO:0007669"/>
    <property type="project" value="UniProtKB-KW"/>
</dbReference>
<gene>
    <name evidence="8" type="primary">tmcA</name>
    <name evidence="8" type="ORF">SSYM_0080</name>
</gene>
<dbReference type="InterPro" id="IPR007807">
    <property type="entry name" value="TcmA/NAT10_helicase"/>
</dbReference>
<organism evidence="8 9">
    <name type="scientific">Serratia symbiotica str. Tucson</name>
    <dbReference type="NCBI Taxonomy" id="914128"/>
    <lineage>
        <taxon>Bacteria</taxon>
        <taxon>Pseudomonadati</taxon>
        <taxon>Pseudomonadota</taxon>
        <taxon>Gammaproteobacteria</taxon>
        <taxon>Enterobacterales</taxon>
        <taxon>Yersiniaceae</taxon>
        <taxon>Serratia</taxon>
        <taxon>Serratia symbiotica</taxon>
    </lineage>
</organism>
<dbReference type="PANTHER" id="PTHR10925:SF5">
    <property type="entry name" value="RNA CYTIDINE ACETYLTRANSFERASE"/>
    <property type="match status" value="1"/>
</dbReference>
<evidence type="ECO:0000256" key="5">
    <source>
        <dbReference type="ARBA" id="ARBA00023315"/>
    </source>
</evidence>
<dbReference type="SUPFAM" id="SSF55729">
    <property type="entry name" value="Acyl-CoA N-acyltransferases (Nat)"/>
    <property type="match status" value="1"/>
</dbReference>
<dbReference type="Pfam" id="PF13718">
    <property type="entry name" value="GNAT_acetyltr_2"/>
    <property type="match status" value="1"/>
</dbReference>
<dbReference type="GO" id="GO:1904812">
    <property type="term" value="P:rRNA acetylation involved in maturation of SSU-rRNA"/>
    <property type="evidence" value="ECO:0007669"/>
    <property type="project" value="TreeGrafter"/>
</dbReference>
<dbReference type="GO" id="GO:0000049">
    <property type="term" value="F:tRNA binding"/>
    <property type="evidence" value="ECO:0007669"/>
    <property type="project" value="TreeGrafter"/>
</dbReference>
<evidence type="ECO:0000256" key="2">
    <source>
        <dbReference type="ARBA" id="ARBA00022694"/>
    </source>
</evidence>
<keyword evidence="3" id="KW-0547">Nucleotide-binding</keyword>
<evidence type="ECO:0000256" key="1">
    <source>
        <dbReference type="ARBA" id="ARBA00022679"/>
    </source>
</evidence>
<feature type="domain" description="N-acetyltransferase" evidence="7">
    <location>
        <begin position="98"/>
        <end position="208"/>
    </location>
</feature>
<dbReference type="Gene3D" id="3.40.630.30">
    <property type="match status" value="1"/>
</dbReference>